<evidence type="ECO:0000313" key="3">
    <source>
        <dbReference type="EMBL" id="BBD79680.1"/>
    </source>
</evidence>
<evidence type="ECO:0000256" key="1">
    <source>
        <dbReference type="SAM" id="Coils"/>
    </source>
</evidence>
<evidence type="ECO:0000313" key="4">
    <source>
        <dbReference type="Proteomes" id="UP000270530"/>
    </source>
</evidence>
<feature type="signal peptide" evidence="2">
    <location>
        <begin position="1"/>
        <end position="19"/>
    </location>
</feature>
<organism evidence="3 4">
    <name type="scientific">Aerosticca soli</name>
    <dbReference type="NCBI Taxonomy" id="2010829"/>
    <lineage>
        <taxon>Bacteria</taxon>
        <taxon>Pseudomonadati</taxon>
        <taxon>Pseudomonadota</taxon>
        <taxon>Gammaproteobacteria</taxon>
        <taxon>Lysobacterales</taxon>
        <taxon>Rhodanobacteraceae</taxon>
        <taxon>Aerosticca</taxon>
    </lineage>
</organism>
<sequence length="84" mass="8841">MRGACAFCLLLGAAAAVFAADRPDAQAAAGQAAGRSAAQVAALEHRVAQEEARSREAQRRLAEQDARIAELKRRLDAAAKTPQK</sequence>
<feature type="chain" id="PRO_5016450672" description="Peptidase M23" evidence="2">
    <location>
        <begin position="20"/>
        <end position="84"/>
    </location>
</feature>
<dbReference type="EMBL" id="AP018560">
    <property type="protein sequence ID" value="BBD79680.1"/>
    <property type="molecule type" value="Genomic_DNA"/>
</dbReference>
<name>A0A2Z6E3P3_9GAMM</name>
<dbReference type="Proteomes" id="UP000270530">
    <property type="component" value="Chromosome"/>
</dbReference>
<keyword evidence="1" id="KW-0175">Coiled coil</keyword>
<evidence type="ECO:0008006" key="5">
    <source>
        <dbReference type="Google" id="ProtNLM"/>
    </source>
</evidence>
<evidence type="ECO:0000256" key="2">
    <source>
        <dbReference type="SAM" id="SignalP"/>
    </source>
</evidence>
<proteinExistence type="predicted"/>
<accession>A0A2Z6E3P3</accession>
<dbReference type="AlphaFoldDB" id="A0A2Z6E3P3"/>
<feature type="coiled-coil region" evidence="1">
    <location>
        <begin position="40"/>
        <end position="81"/>
    </location>
</feature>
<dbReference type="RefSeq" id="WP_126537035.1">
    <property type="nucleotide sequence ID" value="NZ_AP018560.1"/>
</dbReference>
<gene>
    <name evidence="3" type="ORF">ALSL_1016</name>
</gene>
<keyword evidence="4" id="KW-1185">Reference proteome</keyword>
<protein>
    <recommendedName>
        <fullName evidence="5">Peptidase M23</fullName>
    </recommendedName>
</protein>
<reference evidence="4" key="2">
    <citation type="submission" date="2018-06" db="EMBL/GenBank/DDBJ databases">
        <title>Genome sequence of Rhodanobacteraceae bacterium strain Dysh456.</title>
        <authorList>
            <person name="Fukui M."/>
        </authorList>
    </citation>
    <scope>NUCLEOTIDE SEQUENCE [LARGE SCALE GENOMIC DNA]</scope>
    <source>
        <strain evidence="4">Dysh456</strain>
    </source>
</reference>
<dbReference type="KEGG" id="rbd:ALSL_1016"/>
<reference evidence="4" key="1">
    <citation type="submission" date="2018-04" db="EMBL/GenBank/DDBJ databases">
        <authorList>
            <person name="Watanabe M."/>
            <person name="Kojima H."/>
        </authorList>
    </citation>
    <scope>NUCLEOTIDE SEQUENCE [LARGE SCALE GENOMIC DNA]</scope>
    <source>
        <strain evidence="4">Dysh456</strain>
    </source>
</reference>
<keyword evidence="2" id="KW-0732">Signal</keyword>